<dbReference type="PANTHER" id="PTHR46546:SF4">
    <property type="entry name" value="SHEWANELLA-LIKE PROTEIN PHOSPHATASE 1"/>
    <property type="match status" value="1"/>
</dbReference>
<evidence type="ECO:0000313" key="2">
    <source>
        <dbReference type="EMBL" id="MBD3923723.1"/>
    </source>
</evidence>
<dbReference type="Gene3D" id="3.60.21.10">
    <property type="match status" value="1"/>
</dbReference>
<proteinExistence type="predicted"/>
<dbReference type="RefSeq" id="WP_191193568.1">
    <property type="nucleotide sequence ID" value="NZ_JACXYZ010000001.1"/>
</dbReference>
<protein>
    <submittedName>
        <fullName evidence="2">Metallophosphoesterase</fullName>
    </submittedName>
</protein>
<gene>
    <name evidence="2" type="ORF">IEZ26_03750</name>
</gene>
<dbReference type="Pfam" id="PF00149">
    <property type="entry name" value="Metallophos"/>
    <property type="match status" value="1"/>
</dbReference>
<sequence>MSATFATSDPHGHLAELTAALQEAGLLDEESHWCGGSSTLWVLGDLLDRGPDGLGVIALVRRLVDEAAAAGGSVHPLLGNHEVIALGTRLFGRTEVVHRGVVRTFESIWARNGGRDSDQDGIDAELFAWLAGLPAVGLDGDHLLMHSDTLAYLEWGDTVDDVNRAVREILAGDDPVAWFDVLVGLGRRHEYAGASGPAAARTLLDTLGGRRIVHGHSIIGDYFDEPFDSYSEPRLYADGLALDIDGGIYEGGPCLVARLSG</sequence>
<evidence type="ECO:0000313" key="3">
    <source>
        <dbReference type="Proteomes" id="UP000618818"/>
    </source>
</evidence>
<dbReference type="InterPro" id="IPR004843">
    <property type="entry name" value="Calcineurin-like_PHP"/>
</dbReference>
<dbReference type="PANTHER" id="PTHR46546">
    <property type="entry name" value="SHEWANELLA-LIKE PROTEIN PHOSPHATASE 1"/>
    <property type="match status" value="1"/>
</dbReference>
<feature type="domain" description="Calcineurin-like phosphoesterase" evidence="1">
    <location>
        <begin position="6"/>
        <end position="217"/>
    </location>
</feature>
<reference evidence="2 3" key="1">
    <citation type="submission" date="2020-09" db="EMBL/GenBank/DDBJ databases">
        <title>novel species in genus Nocardioides.</title>
        <authorList>
            <person name="Zhang G."/>
        </authorList>
    </citation>
    <scope>NUCLEOTIDE SEQUENCE [LARGE SCALE GENOMIC DNA]</scope>
    <source>
        <strain evidence="2 3">KCTC 39551</strain>
    </source>
</reference>
<comment type="caution">
    <text evidence="2">The sequence shown here is derived from an EMBL/GenBank/DDBJ whole genome shotgun (WGS) entry which is preliminary data.</text>
</comment>
<dbReference type="InterPro" id="IPR029052">
    <property type="entry name" value="Metallo-depent_PP-like"/>
</dbReference>
<keyword evidence="3" id="KW-1185">Reference proteome</keyword>
<organism evidence="2 3">
    <name type="scientific">Nocardioides cavernae</name>
    <dbReference type="NCBI Taxonomy" id="1921566"/>
    <lineage>
        <taxon>Bacteria</taxon>
        <taxon>Bacillati</taxon>
        <taxon>Actinomycetota</taxon>
        <taxon>Actinomycetes</taxon>
        <taxon>Propionibacteriales</taxon>
        <taxon>Nocardioidaceae</taxon>
        <taxon>Nocardioides</taxon>
    </lineage>
</organism>
<dbReference type="SUPFAM" id="SSF56300">
    <property type="entry name" value="Metallo-dependent phosphatases"/>
    <property type="match status" value="1"/>
</dbReference>
<evidence type="ECO:0000259" key="1">
    <source>
        <dbReference type="Pfam" id="PF00149"/>
    </source>
</evidence>
<accession>A0ABR8N6E5</accession>
<dbReference type="EMBL" id="JACXYZ010000001">
    <property type="protein sequence ID" value="MBD3923723.1"/>
    <property type="molecule type" value="Genomic_DNA"/>
</dbReference>
<name>A0ABR8N6E5_9ACTN</name>
<dbReference type="Proteomes" id="UP000618818">
    <property type="component" value="Unassembled WGS sequence"/>
</dbReference>